<accession>A0A1T0B0I0</accession>
<dbReference type="Pfam" id="PF03548">
    <property type="entry name" value="LolA"/>
    <property type="match status" value="1"/>
</dbReference>
<dbReference type="InterPro" id="IPR004564">
    <property type="entry name" value="OM_lipoprot_carrier_LolA-like"/>
</dbReference>
<keyword evidence="2" id="KW-0813">Transport</keyword>
<keyword evidence="7" id="KW-1185">Reference proteome</keyword>
<evidence type="ECO:0000256" key="1">
    <source>
        <dbReference type="ARBA" id="ARBA00011245"/>
    </source>
</evidence>
<dbReference type="SUPFAM" id="SSF89392">
    <property type="entry name" value="Prokaryotic lipoproteins and lipoprotein localization factors"/>
    <property type="match status" value="1"/>
</dbReference>
<evidence type="ECO:0000313" key="7">
    <source>
        <dbReference type="Proteomes" id="UP000190023"/>
    </source>
</evidence>
<reference evidence="6 7" key="1">
    <citation type="submission" date="2017-02" db="EMBL/GenBank/DDBJ databases">
        <title>Draft genome sequence of Haemophilus felis CCUG 31170 type strain.</title>
        <authorList>
            <person name="Engstrom-Jakobsson H."/>
            <person name="Salva-Serra F."/>
            <person name="Thorell K."/>
            <person name="Gonzales-Siles L."/>
            <person name="Karlsson R."/>
            <person name="Boulund F."/>
            <person name="Engstrand L."/>
            <person name="Kristiansson E."/>
            <person name="Moore E."/>
        </authorList>
    </citation>
    <scope>NUCLEOTIDE SEQUENCE [LARGE SCALE GENOMIC DNA]</scope>
    <source>
        <strain evidence="6 7">CCUG 31170</strain>
    </source>
</reference>
<evidence type="ECO:0000256" key="2">
    <source>
        <dbReference type="ARBA" id="ARBA00022448"/>
    </source>
</evidence>
<keyword evidence="4" id="KW-0653">Protein transport</keyword>
<keyword evidence="3 5" id="KW-0732">Signal</keyword>
<evidence type="ECO:0000256" key="5">
    <source>
        <dbReference type="SAM" id="SignalP"/>
    </source>
</evidence>
<protein>
    <recommendedName>
        <fullName evidence="8">Outer membrane lipoprotein carrier protein LolA</fullName>
    </recommendedName>
</protein>
<dbReference type="InterPro" id="IPR029046">
    <property type="entry name" value="LolA/LolB/LppX"/>
</dbReference>
<evidence type="ECO:0008006" key="8">
    <source>
        <dbReference type="Google" id="ProtNLM"/>
    </source>
</evidence>
<dbReference type="AlphaFoldDB" id="A0A1T0B0I0"/>
<evidence type="ECO:0000256" key="3">
    <source>
        <dbReference type="ARBA" id="ARBA00022729"/>
    </source>
</evidence>
<dbReference type="Gene3D" id="2.50.20.10">
    <property type="entry name" value="Lipoprotein localisation LolA/LolB/LppX"/>
    <property type="match status" value="1"/>
</dbReference>
<dbReference type="OrthoDB" id="7025041at2"/>
<dbReference type="CDD" id="cd16325">
    <property type="entry name" value="LolA"/>
    <property type="match status" value="1"/>
</dbReference>
<sequence>MKKLLLALFWVFSPVVTFAFSSQELVAVLQQPQNIQGDFTQQRFLKALPKPITTSGQFTLLKNKGLLWQMQKPFASDVRVTAKGIMQWNGQQWVENHKVGQSQQIQLFLGLLSGNIDGLSAQFSPELKGTAEHWQLTLTPNSLLMKQIFSHIQLQGDKLVKRIELHETQGDRTVIELQNNQVNQPLPAFVQSALQAN</sequence>
<name>A0A1T0B0I0_9PAST</name>
<feature type="signal peptide" evidence="5">
    <location>
        <begin position="1"/>
        <end position="19"/>
    </location>
</feature>
<dbReference type="GO" id="GO:0015031">
    <property type="term" value="P:protein transport"/>
    <property type="evidence" value="ECO:0007669"/>
    <property type="project" value="UniProtKB-KW"/>
</dbReference>
<evidence type="ECO:0000313" key="6">
    <source>
        <dbReference type="EMBL" id="OOS03526.1"/>
    </source>
</evidence>
<comment type="subunit">
    <text evidence="1">Monomer.</text>
</comment>
<organism evidence="6 7">
    <name type="scientific">[Haemophilus] felis</name>
    <dbReference type="NCBI Taxonomy" id="123822"/>
    <lineage>
        <taxon>Bacteria</taxon>
        <taxon>Pseudomonadati</taxon>
        <taxon>Pseudomonadota</taxon>
        <taxon>Gammaproteobacteria</taxon>
        <taxon>Pasteurellales</taxon>
        <taxon>Pasteurellaceae</taxon>
    </lineage>
</organism>
<evidence type="ECO:0000256" key="4">
    <source>
        <dbReference type="ARBA" id="ARBA00022927"/>
    </source>
</evidence>
<dbReference type="EMBL" id="MUYB01000026">
    <property type="protein sequence ID" value="OOS03526.1"/>
    <property type="molecule type" value="Genomic_DNA"/>
</dbReference>
<proteinExistence type="predicted"/>
<gene>
    <name evidence="6" type="ORF">B0188_06690</name>
</gene>
<dbReference type="STRING" id="123822.B0188_06690"/>
<comment type="caution">
    <text evidence="6">The sequence shown here is derived from an EMBL/GenBank/DDBJ whole genome shotgun (WGS) entry which is preliminary data.</text>
</comment>
<dbReference type="Proteomes" id="UP000190023">
    <property type="component" value="Unassembled WGS sequence"/>
</dbReference>
<feature type="chain" id="PRO_5013318219" description="Outer membrane lipoprotein carrier protein LolA" evidence="5">
    <location>
        <begin position="20"/>
        <end position="197"/>
    </location>
</feature>